<comment type="cofactor">
    <cofactor evidence="2 9">
        <name>[4Fe-4S] cluster</name>
        <dbReference type="ChEBI" id="CHEBI:49883"/>
    </cofactor>
</comment>
<proteinExistence type="predicted"/>
<dbReference type="Gene3D" id="3.30.70.20">
    <property type="match status" value="1"/>
</dbReference>
<evidence type="ECO:0000256" key="7">
    <source>
        <dbReference type="ARBA" id="ARBA00023004"/>
    </source>
</evidence>
<evidence type="ECO:0000313" key="11">
    <source>
        <dbReference type="EMBL" id="CUQ82734.1"/>
    </source>
</evidence>
<protein>
    <recommendedName>
        <fullName evidence="9">Ferredoxin</fullName>
    </recommendedName>
</protein>
<feature type="domain" description="4Fe-4S ferredoxin-type" evidence="10">
    <location>
        <begin position="29"/>
        <end position="56"/>
    </location>
</feature>
<dbReference type="InterPro" id="IPR050294">
    <property type="entry name" value="RnfB_subfamily"/>
</dbReference>
<dbReference type="PANTHER" id="PTHR42859">
    <property type="entry name" value="OXIDOREDUCTASE"/>
    <property type="match status" value="1"/>
</dbReference>
<evidence type="ECO:0000313" key="20">
    <source>
        <dbReference type="Proteomes" id="UP000481964"/>
    </source>
</evidence>
<evidence type="ECO:0000256" key="8">
    <source>
        <dbReference type="ARBA" id="ARBA00023014"/>
    </source>
</evidence>
<dbReference type="EMBL" id="QSIS01000018">
    <property type="protein sequence ID" value="RHD06259.1"/>
    <property type="molecule type" value="Genomic_DNA"/>
</dbReference>
<dbReference type="Proteomes" id="UP000285201">
    <property type="component" value="Unassembled WGS sequence"/>
</dbReference>
<name>A0A174Z5Q3_9FIRM</name>
<evidence type="ECO:0000256" key="1">
    <source>
        <dbReference type="ARBA" id="ARBA00001927"/>
    </source>
</evidence>
<dbReference type="PANTHER" id="PTHR42859:SF2">
    <property type="entry name" value="FERREDOXIN"/>
    <property type="match status" value="1"/>
</dbReference>
<feature type="domain" description="4Fe-4S ferredoxin-type" evidence="10">
    <location>
        <begin position="1"/>
        <end position="25"/>
    </location>
</feature>
<dbReference type="Proteomes" id="UP000481964">
    <property type="component" value="Unassembled WGS sequence"/>
</dbReference>
<reference evidence="11 16" key="1">
    <citation type="submission" date="2015-09" db="EMBL/GenBank/DDBJ databases">
        <authorList>
            <consortium name="Pathogen Informatics"/>
        </authorList>
    </citation>
    <scope>NUCLEOTIDE SEQUENCE [LARGE SCALE GENOMIC DNA]</scope>
    <source>
        <strain evidence="11 16">2789STDY5834878</strain>
    </source>
</reference>
<accession>A0A174Z5Q3</accession>
<evidence type="ECO:0000256" key="5">
    <source>
        <dbReference type="ARBA" id="ARBA00022723"/>
    </source>
</evidence>
<dbReference type="GO" id="GO:0009055">
    <property type="term" value="F:electron transfer activity"/>
    <property type="evidence" value="ECO:0007669"/>
    <property type="project" value="UniProtKB-UniRule"/>
</dbReference>
<evidence type="ECO:0000313" key="13">
    <source>
        <dbReference type="EMBL" id="RHC12052.1"/>
    </source>
</evidence>
<dbReference type="PRINTS" id="PR00354">
    <property type="entry name" value="7FE8SFRDOXIN"/>
</dbReference>
<dbReference type="SUPFAM" id="SSF54862">
    <property type="entry name" value="4Fe-4S ferredoxins"/>
    <property type="match status" value="1"/>
</dbReference>
<dbReference type="GO" id="GO:0046872">
    <property type="term" value="F:metal ion binding"/>
    <property type="evidence" value="ECO:0007669"/>
    <property type="project" value="UniProtKB-UniRule"/>
</dbReference>
<evidence type="ECO:0000313" key="16">
    <source>
        <dbReference type="Proteomes" id="UP000095780"/>
    </source>
</evidence>
<dbReference type="RefSeq" id="WP_022098964.1">
    <property type="nucleotide sequence ID" value="NZ_CABIXW010000003.1"/>
</dbReference>
<dbReference type="InterPro" id="IPR017896">
    <property type="entry name" value="4Fe4S_Fe-S-bd"/>
</dbReference>
<evidence type="ECO:0000256" key="4">
    <source>
        <dbReference type="ARBA" id="ARBA00022485"/>
    </source>
</evidence>
<dbReference type="GO" id="GO:0051539">
    <property type="term" value="F:4 iron, 4 sulfur cluster binding"/>
    <property type="evidence" value="ECO:0007669"/>
    <property type="project" value="UniProtKB-UniRule"/>
</dbReference>
<evidence type="ECO:0000313" key="15">
    <source>
        <dbReference type="EMBL" id="RHL65580.1"/>
    </source>
</evidence>
<dbReference type="Proteomes" id="UP000285844">
    <property type="component" value="Unassembled WGS sequence"/>
</dbReference>
<evidence type="ECO:0000259" key="10">
    <source>
        <dbReference type="PROSITE" id="PS51379"/>
    </source>
</evidence>
<keyword evidence="5 9" id="KW-0479">Metal-binding</keyword>
<dbReference type="InterPro" id="IPR017900">
    <property type="entry name" value="4Fe4S_Fe_S_CS"/>
</dbReference>
<evidence type="ECO:0000256" key="9">
    <source>
        <dbReference type="RuleBase" id="RU365098"/>
    </source>
</evidence>
<keyword evidence="7 9" id="KW-0408">Iron</keyword>
<evidence type="ECO:0000256" key="3">
    <source>
        <dbReference type="ARBA" id="ARBA00022448"/>
    </source>
</evidence>
<evidence type="ECO:0000256" key="2">
    <source>
        <dbReference type="ARBA" id="ARBA00001966"/>
    </source>
</evidence>
<dbReference type="PROSITE" id="PS51379">
    <property type="entry name" value="4FE4S_FER_2"/>
    <property type="match status" value="2"/>
</dbReference>
<dbReference type="Proteomes" id="UP000284794">
    <property type="component" value="Unassembled WGS sequence"/>
</dbReference>
<comment type="function">
    <text evidence="9">Ferredoxins are iron-sulfur proteins that transfer electrons in a wide variety of metabolic reactions.</text>
</comment>
<sequence>MAYVINDDCISCGACAAGCPVEAISEGASHYEINADVCVDCGACAGTCPVGAPNPQ</sequence>
<dbReference type="AlphaFoldDB" id="A0A174Z5Q3"/>
<comment type="cofactor">
    <cofactor evidence="1">
        <name>[3Fe-4S] cluster</name>
        <dbReference type="ChEBI" id="CHEBI:21137"/>
    </cofactor>
</comment>
<keyword evidence="3 9" id="KW-0813">Transport</keyword>
<keyword evidence="8 9" id="KW-0411">Iron-sulfur</keyword>
<evidence type="ECO:0000256" key="6">
    <source>
        <dbReference type="ARBA" id="ARBA00022982"/>
    </source>
</evidence>
<dbReference type="EMBL" id="QROY01000014">
    <property type="protein sequence ID" value="RHL65580.1"/>
    <property type="molecule type" value="Genomic_DNA"/>
</dbReference>
<dbReference type="Proteomes" id="UP000095780">
    <property type="component" value="Unassembled WGS sequence"/>
</dbReference>
<dbReference type="PROSITE" id="PS00198">
    <property type="entry name" value="4FE4S_FER_1"/>
    <property type="match status" value="2"/>
</dbReference>
<reference evidence="17 18" key="2">
    <citation type="submission" date="2018-08" db="EMBL/GenBank/DDBJ databases">
        <title>A genome reference for cultivated species of the human gut microbiota.</title>
        <authorList>
            <person name="Zou Y."/>
            <person name="Xue W."/>
            <person name="Luo G."/>
        </authorList>
    </citation>
    <scope>NUCLEOTIDE SEQUENCE [LARGE SCALE GENOMIC DNA]</scope>
    <source>
        <strain evidence="15 18">AF36-7BH</strain>
        <strain evidence="14 17">AM32-2AC</strain>
        <strain evidence="13 19">AM37-3BH</strain>
    </source>
</reference>
<keyword evidence="4 9" id="KW-0004">4Fe-4S</keyword>
<evidence type="ECO:0000313" key="14">
    <source>
        <dbReference type="EMBL" id="RHD06259.1"/>
    </source>
</evidence>
<reference evidence="12 20" key="3">
    <citation type="journal article" date="2019" name="Nat. Med.">
        <title>A library of human gut bacterial isolates paired with longitudinal multiomics data enables mechanistic microbiome research.</title>
        <authorList>
            <person name="Poyet M."/>
            <person name="Groussin M."/>
            <person name="Gibbons S.M."/>
            <person name="Avila-Pacheco J."/>
            <person name="Jiang X."/>
            <person name="Kearney S.M."/>
            <person name="Perrotta A.R."/>
            <person name="Berdy B."/>
            <person name="Zhao S."/>
            <person name="Lieberman T.D."/>
            <person name="Swanson P.K."/>
            <person name="Smith M."/>
            <person name="Roesemann S."/>
            <person name="Alexander J.E."/>
            <person name="Rich S.A."/>
            <person name="Livny J."/>
            <person name="Vlamakis H."/>
            <person name="Clish C."/>
            <person name="Bullock K."/>
            <person name="Deik A."/>
            <person name="Scott J."/>
            <person name="Pierce K.A."/>
            <person name="Xavier R.J."/>
            <person name="Alm E.J."/>
        </authorList>
    </citation>
    <scope>NUCLEOTIDE SEQUENCE [LARGE SCALE GENOMIC DNA]</scope>
    <source>
        <strain evidence="12 20">BIOML-A1</strain>
    </source>
</reference>
<dbReference type="EMBL" id="QSHM01000014">
    <property type="protein sequence ID" value="RHC12052.1"/>
    <property type="molecule type" value="Genomic_DNA"/>
</dbReference>
<organism evidence="11 16">
    <name type="scientific">Lachnospira eligens</name>
    <dbReference type="NCBI Taxonomy" id="39485"/>
    <lineage>
        <taxon>Bacteria</taxon>
        <taxon>Bacillati</taxon>
        <taxon>Bacillota</taxon>
        <taxon>Clostridia</taxon>
        <taxon>Lachnospirales</taxon>
        <taxon>Lachnospiraceae</taxon>
        <taxon>Lachnospira</taxon>
    </lineage>
</organism>
<evidence type="ECO:0000313" key="19">
    <source>
        <dbReference type="Proteomes" id="UP000285844"/>
    </source>
</evidence>
<evidence type="ECO:0000313" key="18">
    <source>
        <dbReference type="Proteomes" id="UP000285201"/>
    </source>
</evidence>
<dbReference type="InterPro" id="IPR000813">
    <property type="entry name" value="7Fe_ferredoxin"/>
</dbReference>
<evidence type="ECO:0000313" key="12">
    <source>
        <dbReference type="EMBL" id="MSC57908.1"/>
    </source>
</evidence>
<evidence type="ECO:0000313" key="17">
    <source>
        <dbReference type="Proteomes" id="UP000284794"/>
    </source>
</evidence>
<dbReference type="EMBL" id="WKRD01000008">
    <property type="protein sequence ID" value="MSC57908.1"/>
    <property type="molecule type" value="Genomic_DNA"/>
</dbReference>
<dbReference type="EMBL" id="CZBV01000003">
    <property type="protein sequence ID" value="CUQ82734.1"/>
    <property type="molecule type" value="Genomic_DNA"/>
</dbReference>
<keyword evidence="6 9" id="KW-0249">Electron transport</keyword>
<gene>
    <name evidence="15" type="ORF">DW007_13015</name>
    <name evidence="14" type="ORF">DW811_11680</name>
    <name evidence="13" type="ORF">DW858_10920</name>
    <name evidence="11" type="ORF">ERS852492_01022</name>
    <name evidence="12" type="ORF">GKE48_10740</name>
</gene>
<dbReference type="Pfam" id="PF14697">
    <property type="entry name" value="Fer4_21"/>
    <property type="match status" value="1"/>
</dbReference>